<evidence type="ECO:0000256" key="1">
    <source>
        <dbReference type="SAM" id="Phobius"/>
    </source>
</evidence>
<gene>
    <name evidence="2" type="ORF">GCM10009768_20320</name>
</gene>
<feature type="transmembrane region" description="Helical" evidence="1">
    <location>
        <begin position="89"/>
        <end position="110"/>
    </location>
</feature>
<protein>
    <recommendedName>
        <fullName evidence="4">DUF1772 domain-containing protein</fullName>
    </recommendedName>
</protein>
<accession>A0ABN2LJX3</accession>
<reference evidence="2 3" key="1">
    <citation type="journal article" date="2019" name="Int. J. Syst. Evol. Microbiol.">
        <title>The Global Catalogue of Microorganisms (GCM) 10K type strain sequencing project: providing services to taxonomists for standard genome sequencing and annotation.</title>
        <authorList>
            <consortium name="The Broad Institute Genomics Platform"/>
            <consortium name="The Broad Institute Genome Sequencing Center for Infectious Disease"/>
            <person name="Wu L."/>
            <person name="Ma J."/>
        </authorList>
    </citation>
    <scope>NUCLEOTIDE SEQUENCE [LARGE SCALE GENOMIC DNA]</scope>
    <source>
        <strain evidence="2 3">JCM 14736</strain>
    </source>
</reference>
<comment type="caution">
    <text evidence="2">The sequence shown here is derived from an EMBL/GenBank/DDBJ whole genome shotgun (WGS) entry which is preliminary data.</text>
</comment>
<proteinExistence type="predicted"/>
<keyword evidence="1" id="KW-0472">Membrane</keyword>
<dbReference type="RefSeq" id="WP_344031973.1">
    <property type="nucleotide sequence ID" value="NZ_BAAAOB010000002.1"/>
</dbReference>
<feature type="transmembrane region" description="Helical" evidence="1">
    <location>
        <begin position="61"/>
        <end position="82"/>
    </location>
</feature>
<evidence type="ECO:0000313" key="3">
    <source>
        <dbReference type="Proteomes" id="UP001500851"/>
    </source>
</evidence>
<keyword evidence="1" id="KW-0812">Transmembrane</keyword>
<feature type="transmembrane region" description="Helical" evidence="1">
    <location>
        <begin position="137"/>
        <end position="161"/>
    </location>
</feature>
<sequence length="170" mass="17812">MSLSTDSRFRVLVIIAGALAVSGYAILGAASMNDWEMTAASHLPLDQTVAHMRAAEQPVSAIPGLLFAATGISLAVAWASLLLAKRLSIFASIVGWAAIIAFGAPAYFWFSFGNMMSVGDTFPDWDSEAAIAIADRFYLASGIALAVGIVAASVLVVRVLVRRSAPIPRA</sequence>
<name>A0ABN2LJX3_9MICO</name>
<dbReference type="EMBL" id="BAAAOB010000002">
    <property type="protein sequence ID" value="GAA1791257.1"/>
    <property type="molecule type" value="Genomic_DNA"/>
</dbReference>
<organism evidence="2 3">
    <name type="scientific">Leucobacter iarius</name>
    <dbReference type="NCBI Taxonomy" id="333963"/>
    <lineage>
        <taxon>Bacteria</taxon>
        <taxon>Bacillati</taxon>
        <taxon>Actinomycetota</taxon>
        <taxon>Actinomycetes</taxon>
        <taxon>Micrococcales</taxon>
        <taxon>Microbacteriaceae</taxon>
        <taxon>Leucobacter</taxon>
    </lineage>
</organism>
<evidence type="ECO:0000313" key="2">
    <source>
        <dbReference type="EMBL" id="GAA1791257.1"/>
    </source>
</evidence>
<keyword evidence="1" id="KW-1133">Transmembrane helix</keyword>
<keyword evidence="3" id="KW-1185">Reference proteome</keyword>
<feature type="transmembrane region" description="Helical" evidence="1">
    <location>
        <begin position="12"/>
        <end position="32"/>
    </location>
</feature>
<dbReference type="Proteomes" id="UP001500851">
    <property type="component" value="Unassembled WGS sequence"/>
</dbReference>
<evidence type="ECO:0008006" key="4">
    <source>
        <dbReference type="Google" id="ProtNLM"/>
    </source>
</evidence>